<evidence type="ECO:0000256" key="6">
    <source>
        <dbReference type="ARBA" id="ARBA00066455"/>
    </source>
</evidence>
<dbReference type="GO" id="GO:0032787">
    <property type="term" value="P:monocarboxylic acid metabolic process"/>
    <property type="evidence" value="ECO:0007669"/>
    <property type="project" value="UniProtKB-ARBA"/>
</dbReference>
<evidence type="ECO:0000256" key="2">
    <source>
        <dbReference type="ARBA" id="ARBA00023002"/>
    </source>
</evidence>
<dbReference type="EMBL" id="LCYC01000058">
    <property type="protein sequence ID" value="KWV71952.1"/>
    <property type="molecule type" value="Genomic_DNA"/>
</dbReference>
<dbReference type="InterPro" id="IPR020904">
    <property type="entry name" value="Sc_DH/Rdtase_CS"/>
</dbReference>
<organism evidence="9 10">
    <name type="scientific">Pseudomonas fluorescens</name>
    <dbReference type="NCBI Taxonomy" id="294"/>
    <lineage>
        <taxon>Bacteria</taxon>
        <taxon>Pseudomonadati</taxon>
        <taxon>Pseudomonadota</taxon>
        <taxon>Gammaproteobacteria</taxon>
        <taxon>Pseudomonadales</taxon>
        <taxon>Pseudomonadaceae</taxon>
        <taxon>Pseudomonas</taxon>
    </lineage>
</organism>
<dbReference type="PROSITE" id="PS00061">
    <property type="entry name" value="ADH_SHORT"/>
    <property type="match status" value="1"/>
</dbReference>
<gene>
    <name evidence="9" type="primary">fabG_15</name>
    <name evidence="9" type="ORF">PFL603g_04493</name>
</gene>
<dbReference type="PATRIC" id="fig|294.195.peg.4799"/>
<comment type="catalytic activity">
    <reaction evidence="4">
        <text>(2R,3S)-2,3-dihydroxy-2,3-dihydro-p-cumate + NAD(+) = 2,3-dihydroxy-p-cumate + NADH + H(+)</text>
        <dbReference type="Rhea" id="RHEA:23772"/>
        <dbReference type="ChEBI" id="CHEBI:15378"/>
        <dbReference type="ChEBI" id="CHEBI:36647"/>
        <dbReference type="ChEBI" id="CHEBI:57540"/>
        <dbReference type="ChEBI" id="CHEBI:57945"/>
        <dbReference type="ChEBI" id="CHEBI:58420"/>
        <dbReference type="EC" id="1.3.1.58"/>
    </reaction>
</comment>
<evidence type="ECO:0000256" key="1">
    <source>
        <dbReference type="ARBA" id="ARBA00006484"/>
    </source>
</evidence>
<dbReference type="RefSeq" id="WP_056789938.1">
    <property type="nucleotide sequence ID" value="NZ_LCYC01000058.1"/>
</dbReference>
<dbReference type="Pfam" id="PF00106">
    <property type="entry name" value="adh_short"/>
    <property type="match status" value="1"/>
</dbReference>
<dbReference type="PRINTS" id="PR00081">
    <property type="entry name" value="GDHRDH"/>
</dbReference>
<protein>
    <recommendedName>
        <fullName evidence="7">2,3-dihydroxy-2,3-dihydro-p-cumate dehydrogenase</fullName>
        <ecNumber evidence="6">1.3.1.58</ecNumber>
    </recommendedName>
    <alternativeName>
        <fullName evidence="3">Biphenyl-2,3-dihydro-2,3-diol dehydrogenase</fullName>
    </alternativeName>
</protein>
<dbReference type="Gene3D" id="3.40.50.720">
    <property type="entry name" value="NAD(P)-binding Rossmann-like Domain"/>
    <property type="match status" value="1"/>
</dbReference>
<evidence type="ECO:0000256" key="8">
    <source>
        <dbReference type="RuleBase" id="RU000363"/>
    </source>
</evidence>
<evidence type="ECO:0000313" key="10">
    <source>
        <dbReference type="Proteomes" id="UP000063434"/>
    </source>
</evidence>
<evidence type="ECO:0000256" key="3">
    <source>
        <dbReference type="ARBA" id="ARBA00042907"/>
    </source>
</evidence>
<comment type="pathway">
    <text evidence="5">Aromatic compound metabolism; p-cumate degradation; acetaldehyde and pyruvate from p-cumate: step 2/7.</text>
</comment>
<dbReference type="PRINTS" id="PR00080">
    <property type="entry name" value="SDRFAMILY"/>
</dbReference>
<evidence type="ECO:0000256" key="4">
    <source>
        <dbReference type="ARBA" id="ARBA00050226"/>
    </source>
</evidence>
<dbReference type="InterPro" id="IPR002347">
    <property type="entry name" value="SDR_fam"/>
</dbReference>
<name>A0A120FXS2_PSEFL</name>
<reference evidence="9 10" key="1">
    <citation type="submission" date="2015-05" db="EMBL/GenBank/DDBJ databases">
        <title>A genomic and transcriptomic approach to investigate the blue pigment phenotype in Pseudomonas fluorescens.</title>
        <authorList>
            <person name="Andreani N.A."/>
            <person name="Cardazzo B."/>
        </authorList>
    </citation>
    <scope>NUCLEOTIDE SEQUENCE [LARGE SCALE GENOMIC DNA]</scope>
    <source>
        <strain evidence="9 10">Ps_40</strain>
    </source>
</reference>
<dbReference type="InterPro" id="IPR036291">
    <property type="entry name" value="NAD(P)-bd_dom_sf"/>
</dbReference>
<dbReference type="PANTHER" id="PTHR42879">
    <property type="entry name" value="3-OXOACYL-(ACYL-CARRIER-PROTEIN) REDUCTASE"/>
    <property type="match status" value="1"/>
</dbReference>
<dbReference type="FunFam" id="3.40.50.720:FF:000173">
    <property type="entry name" value="3-oxoacyl-[acyl-carrier protein] reductase"/>
    <property type="match status" value="1"/>
</dbReference>
<evidence type="ECO:0000256" key="7">
    <source>
        <dbReference type="ARBA" id="ARBA00073443"/>
    </source>
</evidence>
<dbReference type="GO" id="GO:0018511">
    <property type="term" value="F:2,3-dihydroxy-2,3-dihydro-p-cumate dehydrogenase activity"/>
    <property type="evidence" value="ECO:0007669"/>
    <property type="project" value="UniProtKB-EC"/>
</dbReference>
<comment type="caution">
    <text evidence="9">The sequence shown here is derived from an EMBL/GenBank/DDBJ whole genome shotgun (WGS) entry which is preliminary data.</text>
</comment>
<proteinExistence type="inferred from homology"/>
<dbReference type="Proteomes" id="UP000063434">
    <property type="component" value="Unassembled WGS sequence"/>
</dbReference>
<dbReference type="InterPro" id="IPR050259">
    <property type="entry name" value="SDR"/>
</dbReference>
<evidence type="ECO:0000313" key="9">
    <source>
        <dbReference type="EMBL" id="KWV71952.1"/>
    </source>
</evidence>
<evidence type="ECO:0000256" key="5">
    <source>
        <dbReference type="ARBA" id="ARBA00060518"/>
    </source>
</evidence>
<dbReference type="SUPFAM" id="SSF51735">
    <property type="entry name" value="NAD(P)-binding Rossmann-fold domains"/>
    <property type="match status" value="1"/>
</dbReference>
<comment type="similarity">
    <text evidence="1 8">Belongs to the short-chain dehydrogenases/reductases (SDR) family.</text>
</comment>
<dbReference type="EC" id="1.3.1.58" evidence="6"/>
<accession>A0A120FXS2</accession>
<dbReference type="PANTHER" id="PTHR42879:SF2">
    <property type="entry name" value="3-OXOACYL-[ACYL-CARRIER-PROTEIN] REDUCTASE FABG"/>
    <property type="match status" value="1"/>
</dbReference>
<keyword evidence="2 9" id="KW-0560">Oxidoreductase</keyword>
<sequence length="249" mass="25821">MSQLTHRRAVITGAGSGIGAAIARAYATEGARLLLADRNAASLAETAITCRNLGAEVVECLADVGSVEGAQASVDRCVEHFGGIDILVNNAGMLTQARCVDLSIEMWNDMLRVDLTSVFIASQRALPHMLAQRWGRIINVASQLGIKGGAELTHYAAAKAGVIGFTKSLALEVAKDNVLVNAIAPGPIETPLVGGISDTWKRAKATELPLGRFGLADEVAPVAVLLASEPGGNLFVGQTLGPNSGDVMP</sequence>
<dbReference type="AlphaFoldDB" id="A0A120FXS2"/>